<evidence type="ECO:0000313" key="6">
    <source>
        <dbReference type="Proteomes" id="UP001212997"/>
    </source>
</evidence>
<evidence type="ECO:0000256" key="1">
    <source>
        <dbReference type="PROSITE-ProRule" id="PRU00108"/>
    </source>
</evidence>
<gene>
    <name evidence="5" type="ORF">NLI96_g9904</name>
</gene>
<dbReference type="GO" id="GO:0000981">
    <property type="term" value="F:DNA-binding transcription factor activity, RNA polymerase II-specific"/>
    <property type="evidence" value="ECO:0007669"/>
    <property type="project" value="TreeGrafter"/>
</dbReference>
<dbReference type="EMBL" id="JANAWD010000528">
    <property type="protein sequence ID" value="KAJ3478227.1"/>
    <property type="molecule type" value="Genomic_DNA"/>
</dbReference>
<accession>A0AAD5UUL0</accession>
<feature type="compositionally biased region" description="Polar residues" evidence="3">
    <location>
        <begin position="380"/>
        <end position="390"/>
    </location>
</feature>
<dbReference type="AlphaFoldDB" id="A0AAD5UUL0"/>
<keyword evidence="1 2" id="KW-0539">Nucleus</keyword>
<feature type="region of interest" description="Disordered" evidence="3">
    <location>
        <begin position="1"/>
        <end position="65"/>
    </location>
</feature>
<dbReference type="CDD" id="cd00086">
    <property type="entry name" value="homeodomain"/>
    <property type="match status" value="1"/>
</dbReference>
<feature type="compositionally biased region" description="Polar residues" evidence="3">
    <location>
        <begin position="293"/>
        <end position="307"/>
    </location>
</feature>
<comment type="subcellular location">
    <subcellularLocation>
        <location evidence="1 2">Nucleus</location>
    </subcellularLocation>
</comment>
<feature type="DNA-binding region" description="Homeobox" evidence="1">
    <location>
        <begin position="49"/>
        <end position="108"/>
    </location>
</feature>
<feature type="compositionally biased region" description="Basic and acidic residues" evidence="3">
    <location>
        <begin position="466"/>
        <end position="479"/>
    </location>
</feature>
<evidence type="ECO:0000256" key="3">
    <source>
        <dbReference type="SAM" id="MobiDB-lite"/>
    </source>
</evidence>
<evidence type="ECO:0000313" key="5">
    <source>
        <dbReference type="EMBL" id="KAJ3478227.1"/>
    </source>
</evidence>
<name>A0AAD5UUL0_9APHY</name>
<keyword evidence="1 2" id="KW-0371">Homeobox</keyword>
<dbReference type="PANTHER" id="PTHR46255">
    <property type="entry name" value="SHORT STATURE HOMEOBOX"/>
    <property type="match status" value="1"/>
</dbReference>
<evidence type="ECO:0000256" key="2">
    <source>
        <dbReference type="RuleBase" id="RU000682"/>
    </source>
</evidence>
<reference evidence="5" key="1">
    <citation type="submission" date="2022-07" db="EMBL/GenBank/DDBJ databases">
        <title>Genome Sequence of Physisporinus lineatus.</title>
        <authorList>
            <person name="Buettner E."/>
        </authorList>
    </citation>
    <scope>NUCLEOTIDE SEQUENCE</scope>
    <source>
        <strain evidence="5">VT162</strain>
    </source>
</reference>
<feature type="compositionally biased region" description="Low complexity" evidence="3">
    <location>
        <begin position="361"/>
        <end position="379"/>
    </location>
</feature>
<keyword evidence="6" id="KW-1185">Reference proteome</keyword>
<dbReference type="Gene3D" id="1.10.10.60">
    <property type="entry name" value="Homeodomain-like"/>
    <property type="match status" value="1"/>
</dbReference>
<feature type="region of interest" description="Disordered" evidence="3">
    <location>
        <begin position="99"/>
        <end position="479"/>
    </location>
</feature>
<evidence type="ECO:0000259" key="4">
    <source>
        <dbReference type="PROSITE" id="PS50071"/>
    </source>
</evidence>
<keyword evidence="1 2" id="KW-0238">DNA-binding</keyword>
<dbReference type="InterPro" id="IPR009057">
    <property type="entry name" value="Homeodomain-like_sf"/>
</dbReference>
<dbReference type="InterPro" id="IPR052631">
    <property type="entry name" value="Paired_homeobox_Bicoid"/>
</dbReference>
<protein>
    <recommendedName>
        <fullName evidence="4">Homeobox domain-containing protein</fullName>
    </recommendedName>
</protein>
<dbReference type="InterPro" id="IPR001356">
    <property type="entry name" value="HD"/>
</dbReference>
<feature type="compositionally biased region" description="Low complexity" evidence="3">
    <location>
        <begin position="406"/>
        <end position="416"/>
    </location>
</feature>
<comment type="caution">
    <text evidence="5">The sequence shown here is derived from an EMBL/GenBank/DDBJ whole genome shotgun (WGS) entry which is preliminary data.</text>
</comment>
<dbReference type="GO" id="GO:0005634">
    <property type="term" value="C:nucleus"/>
    <property type="evidence" value="ECO:0007669"/>
    <property type="project" value="UniProtKB-SubCell"/>
</dbReference>
<dbReference type="GO" id="GO:1990837">
    <property type="term" value="F:sequence-specific double-stranded DNA binding"/>
    <property type="evidence" value="ECO:0007669"/>
    <property type="project" value="TreeGrafter"/>
</dbReference>
<dbReference type="Proteomes" id="UP001212997">
    <property type="component" value="Unassembled WGS sequence"/>
</dbReference>
<feature type="compositionally biased region" description="Basic and acidic residues" evidence="3">
    <location>
        <begin position="208"/>
        <end position="221"/>
    </location>
</feature>
<proteinExistence type="predicted"/>
<feature type="compositionally biased region" description="Basic and acidic residues" evidence="3">
    <location>
        <begin position="1"/>
        <end position="12"/>
    </location>
</feature>
<dbReference type="PANTHER" id="PTHR46255:SF3">
    <property type="entry name" value="HOMEOBOX DOMAIN-CONTAINING PROTEIN"/>
    <property type="match status" value="1"/>
</dbReference>
<dbReference type="SUPFAM" id="SSF46689">
    <property type="entry name" value="Homeodomain-like"/>
    <property type="match status" value="1"/>
</dbReference>
<sequence>MEGKGKEPEDPNRSSPSVSSSQGDMADTEMEAGPSQTSEPPPPPPPPKKKRTRTLTTPHQSAVLHALLAQSRFPTTAMREEVGRAIGLSARKVQIWFQNQRQKARRPRGQTGPPLTRPPQFGPFSNVPSGSKHINELDSGEHMTPTMATEGGRAHRAARDSPPYNPPLSASSSAGSEYLAHDSNISGGYGRVAGSSSQLSGPGVPGASRERPAPYPMRRDIYPPPSAILERSRHSSDMPSFFPPFPPSRPNTAGESLEMHRPTPRPRSLQTSRRYSDEMDYPIRLPPLILDPQSPTQSLLEPGSSRSARIGPSAASRPVLPPIGDRRHSLGSQPSDSPFAHEPPHIPPPFTLQPAPLWDDPSFSPYSRPTSSSRPASSYDFPSQSPTSYLGSPHEYRAPGSSGMISSLQLPSLSPQRRLHEGPSGSRSRHFVSPTRTRFDTIRPSIPFTESSLPRLTPPPGSPSRPHADDTPEKRDVNR</sequence>
<feature type="domain" description="Homeobox" evidence="4">
    <location>
        <begin position="47"/>
        <end position="107"/>
    </location>
</feature>
<organism evidence="5 6">
    <name type="scientific">Meripilus lineatus</name>
    <dbReference type="NCBI Taxonomy" id="2056292"/>
    <lineage>
        <taxon>Eukaryota</taxon>
        <taxon>Fungi</taxon>
        <taxon>Dikarya</taxon>
        <taxon>Basidiomycota</taxon>
        <taxon>Agaricomycotina</taxon>
        <taxon>Agaricomycetes</taxon>
        <taxon>Polyporales</taxon>
        <taxon>Meripilaceae</taxon>
        <taxon>Meripilus</taxon>
    </lineage>
</organism>
<dbReference type="PROSITE" id="PS50071">
    <property type="entry name" value="HOMEOBOX_2"/>
    <property type="match status" value="1"/>
</dbReference>
<dbReference type="Pfam" id="PF00046">
    <property type="entry name" value="Homeodomain"/>
    <property type="match status" value="1"/>
</dbReference>
<dbReference type="SMART" id="SM00389">
    <property type="entry name" value="HOX"/>
    <property type="match status" value="1"/>
</dbReference>